<reference evidence="1 2" key="1">
    <citation type="submission" date="2019-04" db="EMBL/GenBank/DDBJ databases">
        <title>Reference strain of H23.</title>
        <authorList>
            <person name="Luo X."/>
        </authorList>
    </citation>
    <scope>NUCLEOTIDE SEQUENCE [LARGE SCALE GENOMIC DNA]</scope>
    <source>
        <strain evidence="1 2">H23</strain>
    </source>
</reference>
<protein>
    <submittedName>
        <fullName evidence="1">Uncharacterized protein</fullName>
    </submittedName>
</protein>
<name>A0A4U5JTB5_9GAMM</name>
<dbReference type="EMBL" id="SZUA01000001">
    <property type="protein sequence ID" value="TKR33080.1"/>
    <property type="molecule type" value="Genomic_DNA"/>
</dbReference>
<sequence length="86" mass="9390">MGQQRLPRGFRGVLRFVALGEKPASAGFFMQGHRREAVREQAARYSSAYAPNAETPLELSGKYRISLAALIAQKSEGPVFRVAPIG</sequence>
<organism evidence="1 2">
    <name type="scientific">Luteimonas gilva</name>
    <dbReference type="NCBI Taxonomy" id="2572684"/>
    <lineage>
        <taxon>Bacteria</taxon>
        <taxon>Pseudomonadati</taxon>
        <taxon>Pseudomonadota</taxon>
        <taxon>Gammaproteobacteria</taxon>
        <taxon>Lysobacterales</taxon>
        <taxon>Lysobacteraceae</taxon>
        <taxon>Luteimonas</taxon>
    </lineage>
</organism>
<comment type="caution">
    <text evidence="1">The sequence shown here is derived from an EMBL/GenBank/DDBJ whole genome shotgun (WGS) entry which is preliminary data.</text>
</comment>
<dbReference type="AlphaFoldDB" id="A0A4U5JTB5"/>
<evidence type="ECO:0000313" key="1">
    <source>
        <dbReference type="EMBL" id="TKR33080.1"/>
    </source>
</evidence>
<proteinExistence type="predicted"/>
<gene>
    <name evidence="1" type="ORF">FCE95_01825</name>
</gene>
<evidence type="ECO:0000313" key="2">
    <source>
        <dbReference type="Proteomes" id="UP000308707"/>
    </source>
</evidence>
<accession>A0A4U5JTB5</accession>
<dbReference type="Proteomes" id="UP000308707">
    <property type="component" value="Unassembled WGS sequence"/>
</dbReference>
<keyword evidence="2" id="KW-1185">Reference proteome</keyword>